<evidence type="ECO:0000256" key="1">
    <source>
        <dbReference type="ARBA" id="ARBA00022679"/>
    </source>
</evidence>
<dbReference type="CDD" id="cd04301">
    <property type="entry name" value="NAT_SF"/>
    <property type="match status" value="1"/>
</dbReference>
<dbReference type="EC" id="2.3.1.258" evidence="4"/>
<evidence type="ECO:0000256" key="2">
    <source>
        <dbReference type="ARBA" id="ARBA00023315"/>
    </source>
</evidence>
<dbReference type="GO" id="GO:0120518">
    <property type="term" value="F:protein N-terminal-methionine acetyltransferase activity"/>
    <property type="evidence" value="ECO:0007669"/>
    <property type="project" value="UniProtKB-EC"/>
</dbReference>
<dbReference type="PROSITE" id="PS51186">
    <property type="entry name" value="GNAT"/>
    <property type="match status" value="1"/>
</dbReference>
<evidence type="ECO:0000259" key="3">
    <source>
        <dbReference type="PROSITE" id="PS51186"/>
    </source>
</evidence>
<sequence>MAGDASTTSKYFRKALDDLTVNNLGQVRTLAEAATKGTATVVPDDAGLKEALAAHPFSRLAYFNDVCAGAVLCKKIAATSKTSVQITTVCVLPAYRRLGLATMLVKNVVDEATEDAKTDRITVTVESGNHILRGLLEKHGFTVVAEADGSTASRTSESKSELRCYKRH</sequence>
<dbReference type="Proteomes" id="UP001527925">
    <property type="component" value="Unassembled WGS sequence"/>
</dbReference>
<dbReference type="Gene3D" id="3.40.630.30">
    <property type="match status" value="1"/>
</dbReference>
<dbReference type="PANTHER" id="PTHR42919">
    <property type="entry name" value="N-ALPHA-ACETYLTRANSFERASE"/>
    <property type="match status" value="1"/>
</dbReference>
<protein>
    <submittedName>
        <fullName evidence="4">N-acetyltransferase 5</fullName>
        <ecNumber evidence="4">2.3.1.258</ecNumber>
    </submittedName>
</protein>
<dbReference type="PANTHER" id="PTHR42919:SF8">
    <property type="entry name" value="N-ALPHA-ACETYLTRANSFERASE 50"/>
    <property type="match status" value="1"/>
</dbReference>
<keyword evidence="2 4" id="KW-0012">Acyltransferase</keyword>
<keyword evidence="5" id="KW-1185">Reference proteome</keyword>
<feature type="domain" description="N-acetyltransferase" evidence="3">
    <location>
        <begin position="14"/>
        <end position="168"/>
    </location>
</feature>
<reference evidence="4 5" key="1">
    <citation type="submission" date="2023-09" db="EMBL/GenBank/DDBJ databases">
        <title>Pangenome analysis of Batrachochytrium dendrobatidis and related Chytrids.</title>
        <authorList>
            <person name="Yacoub M.N."/>
            <person name="Stajich J.E."/>
            <person name="James T.Y."/>
        </authorList>
    </citation>
    <scope>NUCLEOTIDE SEQUENCE [LARGE SCALE GENOMIC DNA]</scope>
    <source>
        <strain evidence="4 5">JEL0888</strain>
    </source>
</reference>
<evidence type="ECO:0000313" key="4">
    <source>
        <dbReference type="EMBL" id="KAL2913894.1"/>
    </source>
</evidence>
<accession>A0ABR4N317</accession>
<evidence type="ECO:0000313" key="5">
    <source>
        <dbReference type="Proteomes" id="UP001527925"/>
    </source>
</evidence>
<name>A0ABR4N317_9FUNG</name>
<proteinExistence type="predicted"/>
<comment type="caution">
    <text evidence="4">The sequence shown here is derived from an EMBL/GenBank/DDBJ whole genome shotgun (WGS) entry which is preliminary data.</text>
</comment>
<dbReference type="InterPro" id="IPR016181">
    <property type="entry name" value="Acyl_CoA_acyltransferase"/>
</dbReference>
<dbReference type="SUPFAM" id="SSF55729">
    <property type="entry name" value="Acyl-CoA N-acyltransferases (Nat)"/>
    <property type="match status" value="1"/>
</dbReference>
<organism evidence="4 5">
    <name type="scientific">Polyrhizophydium stewartii</name>
    <dbReference type="NCBI Taxonomy" id="2732419"/>
    <lineage>
        <taxon>Eukaryota</taxon>
        <taxon>Fungi</taxon>
        <taxon>Fungi incertae sedis</taxon>
        <taxon>Chytridiomycota</taxon>
        <taxon>Chytridiomycota incertae sedis</taxon>
        <taxon>Chytridiomycetes</taxon>
        <taxon>Rhizophydiales</taxon>
        <taxon>Rhizophydiales incertae sedis</taxon>
        <taxon>Polyrhizophydium</taxon>
    </lineage>
</organism>
<dbReference type="EMBL" id="JADGIZ020000040">
    <property type="protein sequence ID" value="KAL2913894.1"/>
    <property type="molecule type" value="Genomic_DNA"/>
</dbReference>
<keyword evidence="1 4" id="KW-0808">Transferase</keyword>
<dbReference type="InterPro" id="IPR051556">
    <property type="entry name" value="N-term/lysine_N-AcTrnsfr"/>
</dbReference>
<dbReference type="Pfam" id="PF00583">
    <property type="entry name" value="Acetyltransf_1"/>
    <property type="match status" value="1"/>
</dbReference>
<dbReference type="InterPro" id="IPR000182">
    <property type="entry name" value="GNAT_dom"/>
</dbReference>
<gene>
    <name evidence="4" type="primary">NAT5_1</name>
    <name evidence="4" type="ORF">HK105_206628</name>
</gene>